<comment type="subcellular location">
    <subcellularLocation>
        <location evidence="1">Cell membrane</location>
        <topology evidence="1">Multi-pass membrane protein</topology>
    </subcellularLocation>
</comment>
<keyword evidence="10" id="KW-1185">Reference proteome</keyword>
<evidence type="ECO:0000256" key="1">
    <source>
        <dbReference type="ARBA" id="ARBA00004651"/>
    </source>
</evidence>
<dbReference type="InterPro" id="IPR017225">
    <property type="entry name" value="Cell_shape_determin_MreD_prd"/>
</dbReference>
<keyword evidence="4 8" id="KW-0812">Transmembrane</keyword>
<dbReference type="STRING" id="520764.AN618_11720"/>
<proteinExistence type="inferred from homology"/>
<dbReference type="InParanoid" id="A0A140LA69"/>
<feature type="transmembrane region" description="Helical" evidence="8">
    <location>
        <begin position="133"/>
        <end position="151"/>
    </location>
</feature>
<dbReference type="OrthoDB" id="9796616at2"/>
<feature type="transmembrane region" description="Helical" evidence="8">
    <location>
        <begin position="95"/>
        <end position="121"/>
    </location>
</feature>
<keyword evidence="6 8" id="KW-1133">Transmembrane helix</keyword>
<keyword evidence="5" id="KW-0133">Cell shape</keyword>
<evidence type="ECO:0000313" key="9">
    <source>
        <dbReference type="EMBL" id="KXG77444.1"/>
    </source>
</evidence>
<dbReference type="AlphaFoldDB" id="A0A140LA69"/>
<evidence type="ECO:0000256" key="8">
    <source>
        <dbReference type="SAM" id="Phobius"/>
    </source>
</evidence>
<protein>
    <submittedName>
        <fullName evidence="9">Uncharacterized protein</fullName>
    </submittedName>
</protein>
<dbReference type="NCBIfam" id="TIGR03426">
    <property type="entry name" value="shape_MreD"/>
    <property type="match status" value="1"/>
</dbReference>
<dbReference type="InterPro" id="IPR007227">
    <property type="entry name" value="Cell_shape_determining_MreD"/>
</dbReference>
<name>A0A140LA69_9FIRM</name>
<accession>A0A140LA69</accession>
<dbReference type="EMBL" id="LOED01000011">
    <property type="protein sequence ID" value="KXG77444.1"/>
    <property type="molecule type" value="Genomic_DNA"/>
</dbReference>
<dbReference type="Proteomes" id="UP000070427">
    <property type="component" value="Unassembled WGS sequence"/>
</dbReference>
<sequence>MRVLAYFAIAVLLMAAQSTLGVLFQIGTIKPDFVLVLVLCVALIKGENAGAVYGLTIGLLEDIVYGNFLGFNALIKFLTGYVVGYGTRDLFKGPVALTMGFVFVGTLLYNLIFLVACWVFVPGYTTGLLVPKAVSSAFYNALIAPFMYAAVMRLEKFLNFYFETKY</sequence>
<evidence type="ECO:0000256" key="2">
    <source>
        <dbReference type="ARBA" id="ARBA00007776"/>
    </source>
</evidence>
<evidence type="ECO:0000256" key="7">
    <source>
        <dbReference type="ARBA" id="ARBA00023136"/>
    </source>
</evidence>
<evidence type="ECO:0000256" key="5">
    <source>
        <dbReference type="ARBA" id="ARBA00022960"/>
    </source>
</evidence>
<dbReference type="GO" id="GO:0005886">
    <property type="term" value="C:plasma membrane"/>
    <property type="evidence" value="ECO:0007669"/>
    <property type="project" value="UniProtKB-SubCell"/>
</dbReference>
<evidence type="ECO:0000256" key="6">
    <source>
        <dbReference type="ARBA" id="ARBA00022989"/>
    </source>
</evidence>
<comment type="caution">
    <text evidence="9">The sequence shown here is derived from an EMBL/GenBank/DDBJ whole genome shotgun (WGS) entry which is preliminary data.</text>
</comment>
<keyword evidence="7 8" id="KW-0472">Membrane</keyword>
<comment type="similarity">
    <text evidence="2">Belongs to the MreD family.</text>
</comment>
<gene>
    <name evidence="9" type="ORF">AN618_11720</name>
</gene>
<dbReference type="Pfam" id="PF04093">
    <property type="entry name" value="MreD"/>
    <property type="match status" value="1"/>
</dbReference>
<dbReference type="PIRSF" id="PIRSF037497">
    <property type="entry name" value="MreD_Clostridium/Treponema_prd"/>
    <property type="match status" value="1"/>
</dbReference>
<dbReference type="GO" id="GO:0008360">
    <property type="term" value="P:regulation of cell shape"/>
    <property type="evidence" value="ECO:0007669"/>
    <property type="project" value="UniProtKB-KW"/>
</dbReference>
<reference evidence="9 10" key="1">
    <citation type="submission" date="2015-12" db="EMBL/GenBank/DDBJ databases">
        <title>Draft genome sequnece of Fervidicola ferrireducens strain Y170.</title>
        <authorList>
            <person name="Patel B.K."/>
        </authorList>
    </citation>
    <scope>NUCLEOTIDE SEQUENCE [LARGE SCALE GENOMIC DNA]</scope>
    <source>
        <strain evidence="9 10">Y170</strain>
    </source>
</reference>
<evidence type="ECO:0000256" key="4">
    <source>
        <dbReference type="ARBA" id="ARBA00022692"/>
    </source>
</evidence>
<feature type="transmembrane region" description="Helical" evidence="8">
    <location>
        <begin position="63"/>
        <end position="83"/>
    </location>
</feature>
<evidence type="ECO:0000256" key="3">
    <source>
        <dbReference type="ARBA" id="ARBA00022475"/>
    </source>
</evidence>
<keyword evidence="3" id="KW-1003">Cell membrane</keyword>
<organism evidence="9 10">
    <name type="scientific">Fervidicola ferrireducens</name>
    <dbReference type="NCBI Taxonomy" id="520764"/>
    <lineage>
        <taxon>Bacteria</taxon>
        <taxon>Bacillati</taxon>
        <taxon>Bacillota</taxon>
        <taxon>Clostridia</taxon>
        <taxon>Thermosediminibacterales</taxon>
        <taxon>Thermosediminibacteraceae</taxon>
        <taxon>Fervidicola</taxon>
    </lineage>
</organism>
<evidence type="ECO:0000313" key="10">
    <source>
        <dbReference type="Proteomes" id="UP000070427"/>
    </source>
</evidence>